<dbReference type="Pfam" id="PF02120">
    <property type="entry name" value="Flg_hook"/>
    <property type="match status" value="1"/>
</dbReference>
<evidence type="ECO:0000313" key="4">
    <source>
        <dbReference type="Proteomes" id="UP000197361"/>
    </source>
</evidence>
<dbReference type="Gene3D" id="3.30.750.140">
    <property type="match status" value="1"/>
</dbReference>
<dbReference type="AlphaFoldDB" id="A0A246K135"/>
<name>A0A246K135_9SPHN</name>
<dbReference type="InterPro" id="IPR038610">
    <property type="entry name" value="FliK-like_C_sf"/>
</dbReference>
<feature type="region of interest" description="Disordered" evidence="1">
    <location>
        <begin position="188"/>
        <end position="219"/>
    </location>
</feature>
<evidence type="ECO:0000256" key="1">
    <source>
        <dbReference type="SAM" id="MobiDB-lite"/>
    </source>
</evidence>
<accession>A0A246K135</accession>
<evidence type="ECO:0000259" key="2">
    <source>
        <dbReference type="Pfam" id="PF02120"/>
    </source>
</evidence>
<gene>
    <name evidence="3" type="ORF">CDQ92_03405</name>
</gene>
<reference evidence="3 4" key="1">
    <citation type="journal article" date="2010" name="Int. J. Syst. Evol. Microbiol.">
        <title>Sphingopyxis bauzanensis sp. nov., a psychrophilic bacterium isolated from soil.</title>
        <authorList>
            <person name="Zhang D.C."/>
            <person name="Liu H.C."/>
            <person name="Xin Y.H."/>
            <person name="Zhou Y.G."/>
            <person name="Schinner F."/>
            <person name="Margesin R."/>
        </authorList>
    </citation>
    <scope>NUCLEOTIDE SEQUENCE [LARGE SCALE GENOMIC DNA]</scope>
    <source>
        <strain evidence="3 4">DSM 22271</strain>
    </source>
</reference>
<comment type="caution">
    <text evidence="3">The sequence shown here is derived from an EMBL/GenBank/DDBJ whole genome shotgun (WGS) entry which is preliminary data.</text>
</comment>
<dbReference type="EMBL" id="NISK01000001">
    <property type="protein sequence ID" value="OWQ99223.1"/>
    <property type="molecule type" value="Genomic_DNA"/>
</dbReference>
<feature type="compositionally biased region" description="Low complexity" evidence="1">
    <location>
        <begin position="391"/>
        <end position="405"/>
    </location>
</feature>
<protein>
    <recommendedName>
        <fullName evidence="2">Flagellar hook-length control protein-like C-terminal domain-containing protein</fullName>
    </recommendedName>
</protein>
<dbReference type="CDD" id="cd17470">
    <property type="entry name" value="T3SS_Flik_C"/>
    <property type="match status" value="1"/>
</dbReference>
<feature type="compositionally biased region" description="Polar residues" evidence="1">
    <location>
        <begin position="381"/>
        <end position="390"/>
    </location>
</feature>
<feature type="region of interest" description="Disordered" evidence="1">
    <location>
        <begin position="381"/>
        <end position="434"/>
    </location>
</feature>
<proteinExistence type="predicted"/>
<sequence>MGAASLPNPQASMPAGFAAFLSTLGQAPTDGGEVGGFEQLLAAIPTVDAAAAKATSLTPVAVVTSAPAVPVAAEMVAAGITFDAPGAEAKDDAPKTNPDTVAASAVKLLIELNGSAATPEMKSLKAVETEVKGDGTAAAENGTTATKPAETVAVPETPATTTTPAPAAALPVAAVAIAAVVGRPAKANDTTALPTGDAAPTAESIAPAPTGDKPRSAEAKPAAAEIETAITAPTAGKARAATPASPAFTATEPVAAKPADAAPSMTIQFAQPMTTSAAMLAGTAAPVTIAERVLDLASDGAWIDQLAHDIAATKSDSGDISFRLMPRHLGRLDVAMVMGNEGMSLKLDTQHEATATIVTAAQGRLVEDLRQQGVRISGSEVTCTPGDTSRQMQGQSQGQGRPGAQDVSHLIETVTERVKARDPEEAADRRGRFA</sequence>
<feature type="domain" description="Flagellar hook-length control protein-like C-terminal" evidence="2">
    <location>
        <begin position="312"/>
        <end position="382"/>
    </location>
</feature>
<dbReference type="Proteomes" id="UP000197361">
    <property type="component" value="Unassembled WGS sequence"/>
</dbReference>
<keyword evidence="4" id="KW-1185">Reference proteome</keyword>
<feature type="compositionally biased region" description="Basic and acidic residues" evidence="1">
    <location>
        <begin position="414"/>
        <end position="434"/>
    </location>
</feature>
<organism evidence="3 4">
    <name type="scientific">Sphingopyxis bauzanensis</name>
    <dbReference type="NCBI Taxonomy" id="651663"/>
    <lineage>
        <taxon>Bacteria</taxon>
        <taxon>Pseudomonadati</taxon>
        <taxon>Pseudomonadota</taxon>
        <taxon>Alphaproteobacteria</taxon>
        <taxon>Sphingomonadales</taxon>
        <taxon>Sphingomonadaceae</taxon>
        <taxon>Sphingopyxis</taxon>
    </lineage>
</organism>
<evidence type="ECO:0000313" key="3">
    <source>
        <dbReference type="EMBL" id="OWQ99223.1"/>
    </source>
</evidence>
<dbReference type="InterPro" id="IPR021136">
    <property type="entry name" value="Flagellar_hook_control-like_C"/>
</dbReference>